<evidence type="ECO:0000313" key="2">
    <source>
        <dbReference type="EMBL" id="MBZ9612671.1"/>
    </source>
</evidence>
<reference evidence="2 3" key="1">
    <citation type="submission" date="2021-08" db="EMBL/GenBank/DDBJ databases">
        <title>Rheinheimera aquimaris sp. nov., isolated from seawater of the East Sea in Korea.</title>
        <authorList>
            <person name="Kim K.H."/>
            <person name="Wenting R."/>
            <person name="Kim K.R."/>
            <person name="Jeon C.O."/>
        </authorList>
    </citation>
    <scope>NUCLEOTIDE SEQUENCE [LARGE SCALE GENOMIC DNA]</scope>
    <source>
        <strain evidence="2 3">MA-13</strain>
    </source>
</reference>
<feature type="region of interest" description="Disordered" evidence="1">
    <location>
        <begin position="81"/>
        <end position="118"/>
    </location>
</feature>
<proteinExistence type="predicted"/>
<dbReference type="EMBL" id="JAERPS020000005">
    <property type="protein sequence ID" value="MBZ9612671.1"/>
    <property type="molecule type" value="Genomic_DNA"/>
</dbReference>
<dbReference type="RefSeq" id="WP_205312763.1">
    <property type="nucleotide sequence ID" value="NZ_JAERPS020000005.1"/>
</dbReference>
<comment type="caution">
    <text evidence="2">The sequence shown here is derived from an EMBL/GenBank/DDBJ whole genome shotgun (WGS) entry which is preliminary data.</text>
</comment>
<evidence type="ECO:0000256" key="1">
    <source>
        <dbReference type="SAM" id="MobiDB-lite"/>
    </source>
</evidence>
<sequence length="118" mass="11944">MFVNNINNSAAQLQLYANEKAAATTPLQSPNAIAATPSAQLDDVIISEQARALFSNSAQGNGAGIEPPKIAAANKSEPVYTTLGNGAGIEPPKTGAANKSEPVYSTLGNGAGIEPPKP</sequence>
<keyword evidence="3" id="KW-1185">Reference proteome</keyword>
<protein>
    <submittedName>
        <fullName evidence="2">Uncharacterized protein</fullName>
    </submittedName>
</protein>
<organism evidence="2 3">
    <name type="scientific">Rheinheimera maricola</name>
    <dbReference type="NCBI Taxonomy" id="2793282"/>
    <lineage>
        <taxon>Bacteria</taxon>
        <taxon>Pseudomonadati</taxon>
        <taxon>Pseudomonadota</taxon>
        <taxon>Gammaproteobacteria</taxon>
        <taxon>Chromatiales</taxon>
        <taxon>Chromatiaceae</taxon>
        <taxon>Rheinheimera</taxon>
    </lineage>
</organism>
<accession>A0ABS7XAT2</accession>
<evidence type="ECO:0000313" key="3">
    <source>
        <dbReference type="Proteomes" id="UP000663814"/>
    </source>
</evidence>
<gene>
    <name evidence="2" type="ORF">I4W93_013800</name>
</gene>
<dbReference type="Proteomes" id="UP000663814">
    <property type="component" value="Unassembled WGS sequence"/>
</dbReference>
<name>A0ABS7XAT2_9GAMM</name>